<keyword evidence="2" id="KW-1185">Reference proteome</keyword>
<dbReference type="EMBL" id="LN724015">
    <property type="protein sequence ID" value="CEP10397.1"/>
    <property type="molecule type" value="Genomic_DNA"/>
</dbReference>
<dbReference type="Proteomes" id="UP000054107">
    <property type="component" value="Unassembled WGS sequence"/>
</dbReference>
<name>A0A0B7MZ45_9FUNG</name>
<reference evidence="1 2" key="1">
    <citation type="submission" date="2014-09" db="EMBL/GenBank/DDBJ databases">
        <authorList>
            <person name="Ellenberger Sabrina"/>
        </authorList>
    </citation>
    <scope>NUCLEOTIDE SEQUENCE [LARGE SCALE GENOMIC DNA]</scope>
    <source>
        <strain evidence="1 2">CBS 412.66</strain>
    </source>
</reference>
<evidence type="ECO:0000313" key="1">
    <source>
        <dbReference type="EMBL" id="CEP10397.1"/>
    </source>
</evidence>
<dbReference type="OrthoDB" id="2282817at2759"/>
<accession>A0A0B7MZ45</accession>
<sequence length="458" mass="52623">MCWKDKLSPQRHVSFLNLVSFRPGVAWSTLCLPRKFGWCWSWLNIANQSLALYLVYLQRLLRPPSGSDFVTAWLVYAFQVYTGHKSVLPWLLFPDKYKCRVSTVPVLNHLCKLMLKLPKLLPAPEWSPRWYLDLPLCCILSPVSSGSNSLRPSSIAPRYLLSDISTWQPDLGIVDCVTSRNNLPRTLRRVDLAVRPGWNCPASLHFDAVIESSLVLSHDKYYNMPEAAVATWWMPDCSHWTISNSSCSSVSVARLSLGALRRYWHPARDIITCRMGPPLLLPVYLRLRPPSWRLFWSLPLPAKAFKPWWRLLHDRIAHRSWCHRITQDKVPSPVCALCGVDTKDLYHFVVGYSLKAEFWRGIVFLLSLRDLLPSSPSIWCAQTSFCTQEMIELDEEVLVALGAAFTTLWKYHWRCAIDSEPWMFPVAMNMFRQDRSLLYYSFSSLSSASVQVGTLALP</sequence>
<proteinExistence type="predicted"/>
<organism evidence="1 2">
    <name type="scientific">Parasitella parasitica</name>
    <dbReference type="NCBI Taxonomy" id="35722"/>
    <lineage>
        <taxon>Eukaryota</taxon>
        <taxon>Fungi</taxon>
        <taxon>Fungi incertae sedis</taxon>
        <taxon>Mucoromycota</taxon>
        <taxon>Mucoromycotina</taxon>
        <taxon>Mucoromycetes</taxon>
        <taxon>Mucorales</taxon>
        <taxon>Mucorineae</taxon>
        <taxon>Mucoraceae</taxon>
        <taxon>Parasitella</taxon>
    </lineage>
</organism>
<evidence type="ECO:0008006" key="3">
    <source>
        <dbReference type="Google" id="ProtNLM"/>
    </source>
</evidence>
<protein>
    <recommendedName>
        <fullName evidence="3">Reverse transcriptase zinc-binding domain-containing protein</fullName>
    </recommendedName>
</protein>
<gene>
    <name evidence="1" type="primary">PARPA_04077.1 scaffold 11400</name>
</gene>
<dbReference type="AlphaFoldDB" id="A0A0B7MZ45"/>
<evidence type="ECO:0000313" key="2">
    <source>
        <dbReference type="Proteomes" id="UP000054107"/>
    </source>
</evidence>